<evidence type="ECO:0000256" key="9">
    <source>
        <dbReference type="ARBA" id="ARBA00023237"/>
    </source>
</evidence>
<evidence type="ECO:0000259" key="13">
    <source>
        <dbReference type="Pfam" id="PF03958"/>
    </source>
</evidence>
<keyword evidence="8" id="KW-0472">Membrane</keyword>
<protein>
    <submittedName>
        <fullName evidence="15">Type II secretion system protein GspD</fullName>
    </submittedName>
</protein>
<dbReference type="InterPro" id="IPR005644">
    <property type="entry name" value="NolW-like"/>
</dbReference>
<feature type="region of interest" description="Disordered" evidence="11">
    <location>
        <begin position="394"/>
        <end position="447"/>
    </location>
</feature>
<evidence type="ECO:0000256" key="5">
    <source>
        <dbReference type="ARBA" id="ARBA00022692"/>
    </source>
</evidence>
<dbReference type="PROSITE" id="PS51257">
    <property type="entry name" value="PROKAR_LIPOPROTEIN"/>
    <property type="match status" value="1"/>
</dbReference>
<organism evidence="15 16">
    <name type="scientific">Nitrosococcus wardiae</name>
    <dbReference type="NCBI Taxonomy" id="1814290"/>
    <lineage>
        <taxon>Bacteria</taxon>
        <taxon>Pseudomonadati</taxon>
        <taxon>Pseudomonadota</taxon>
        <taxon>Gammaproteobacteria</taxon>
        <taxon>Chromatiales</taxon>
        <taxon>Chromatiaceae</taxon>
        <taxon>Nitrosococcus</taxon>
    </lineage>
</organism>
<dbReference type="PRINTS" id="PR01032">
    <property type="entry name" value="PHAGEIV"/>
</dbReference>
<keyword evidence="4" id="KW-1134">Transmembrane beta strand</keyword>
<dbReference type="InterPro" id="IPR001775">
    <property type="entry name" value="GspD/PilQ"/>
</dbReference>
<feature type="domain" description="Type II/III secretion system secretin-like" evidence="12">
    <location>
        <begin position="604"/>
        <end position="765"/>
    </location>
</feature>
<feature type="domain" description="NolW-like" evidence="13">
    <location>
        <begin position="276"/>
        <end position="342"/>
    </location>
</feature>
<keyword evidence="16" id="KW-1185">Reference proteome</keyword>
<evidence type="ECO:0000256" key="11">
    <source>
        <dbReference type="SAM" id="MobiDB-lite"/>
    </source>
</evidence>
<dbReference type="InterPro" id="IPR049371">
    <property type="entry name" value="GspD-like_N0"/>
</dbReference>
<evidence type="ECO:0000256" key="7">
    <source>
        <dbReference type="ARBA" id="ARBA00022927"/>
    </source>
</evidence>
<dbReference type="Pfam" id="PF00263">
    <property type="entry name" value="Secretin"/>
    <property type="match status" value="1"/>
</dbReference>
<dbReference type="Gene3D" id="3.55.50.30">
    <property type="match status" value="1"/>
</dbReference>
<evidence type="ECO:0000313" key="15">
    <source>
        <dbReference type="EMBL" id="QBQ53534.1"/>
    </source>
</evidence>
<feature type="compositionally biased region" description="Gly residues" evidence="11">
    <location>
        <begin position="399"/>
        <end position="426"/>
    </location>
</feature>
<dbReference type="EMBL" id="CP038033">
    <property type="protein sequence ID" value="QBQ53534.1"/>
    <property type="molecule type" value="Genomic_DNA"/>
</dbReference>
<feature type="region of interest" description="Disordered" evidence="11">
    <location>
        <begin position="455"/>
        <end position="474"/>
    </location>
</feature>
<keyword evidence="7" id="KW-0653">Protein transport</keyword>
<keyword evidence="5" id="KW-0812">Transmembrane</keyword>
<feature type="domain" description="NolW-like" evidence="13">
    <location>
        <begin position="351"/>
        <end position="527"/>
    </location>
</feature>
<feature type="domain" description="NolW-like" evidence="13">
    <location>
        <begin position="209"/>
        <end position="268"/>
    </location>
</feature>
<dbReference type="InterPro" id="IPR013356">
    <property type="entry name" value="T2SS_GspD"/>
</dbReference>
<feature type="domain" description="GspD-like N0" evidence="14">
    <location>
        <begin position="113"/>
        <end position="183"/>
    </location>
</feature>
<dbReference type="Pfam" id="PF21305">
    <property type="entry name" value="type_II_gspD_N0"/>
    <property type="match status" value="1"/>
</dbReference>
<proteinExistence type="inferred from homology"/>
<sequence>MREKKKNAWHLPIGVGILGVFLLGSCATQPTGSTNGKAHSSIISSSGKGKQKGGSLPEGPKIAQATELEAVPAPEEEDAIESTELYPGSDQFINRNVASKPRTFEIQEGEILLNFENTSIREVVKTILGDILEENYVIDKAVQGTVTVQTGRPLPKSALISTLETLLRMNNAALVRAEGLYKVVPINQAVQGHLSPRLKRAGAAAGYGVRIVPLRYIGATEMQKILEPFVPQGTILRIDPARNLLILAGTAQELAQWQETIDIFDVNWLEGMSVGLYKLEYADAELVVNELNAVLGPEAATPLAGMFRFIPIERLNAVLAITSQSKYLEEAQTWIERLDRGEDAEAGRLYVYSVQNGSAEHLAGLLQEAFGQGGGRGITPAARVAPGREATELFAPRTGGFGSSRRGGFGSSRTGGFGSSRTGGFGSSPMGGFKASQALDPSASQEPDLRAFQAEAGGEAENGDKKPRRPGPAGIEFERAGAEDAAAELEVRIVADVQNNALLIFATPRIYEKILAALRQLDIPPRQVLVEATIAEVQLTDNLQYGLQWFFRNEVGEIGGNKFSGSGSINLLDGFSGLQAAEAGGGFTYALTEGGMVRALLRTLASDSKLKILSSPQLLALDNQTAAIQVGDQVPIQLGSTIGIGGAQTTQIQFKDTGVLLTVTPRINAGGRVTLELRQEVTDVKTISGGLQGNPTFFQRAFESVVTVQSGETIVLGGLIQDSDNFTETGVPFLYKLPVIGSLFGSTTRDRRRTELIVLMTPRVVSNQHEARLVTEEFRWKLRNASDIVEEMGGIVPKKVNEEEKSSATDEQHSEP</sequence>
<dbReference type="NCBIfam" id="TIGR02517">
    <property type="entry name" value="type_II_gspD"/>
    <property type="match status" value="1"/>
</dbReference>
<evidence type="ECO:0000256" key="6">
    <source>
        <dbReference type="ARBA" id="ARBA00022729"/>
    </source>
</evidence>
<keyword evidence="9" id="KW-0998">Cell outer membrane</keyword>
<evidence type="ECO:0000256" key="10">
    <source>
        <dbReference type="RuleBase" id="RU004004"/>
    </source>
</evidence>
<dbReference type="KEGG" id="nwr:E3U44_02700"/>
<reference evidence="15 16" key="1">
    <citation type="submission" date="2019-03" db="EMBL/GenBank/DDBJ databases">
        <title>The genome sequence of Nitrosococcus wardiae strain D1FHST reveals the archetypal metabolic capacity of ammonia-oxidizing Gammaproteobacteria.</title>
        <authorList>
            <person name="Wang L."/>
            <person name="Lim C.K."/>
            <person name="Hanson T.E."/>
            <person name="Dang H."/>
            <person name="Klotz M.G."/>
        </authorList>
    </citation>
    <scope>NUCLEOTIDE SEQUENCE [LARGE SCALE GENOMIC DNA]</scope>
    <source>
        <strain evidence="15 16">D1FHS</strain>
    </source>
</reference>
<keyword evidence="6" id="KW-0732">Signal</keyword>
<evidence type="ECO:0000256" key="4">
    <source>
        <dbReference type="ARBA" id="ARBA00022452"/>
    </source>
</evidence>
<evidence type="ECO:0000313" key="16">
    <source>
        <dbReference type="Proteomes" id="UP000294325"/>
    </source>
</evidence>
<dbReference type="Pfam" id="PF03958">
    <property type="entry name" value="Secretin_N"/>
    <property type="match status" value="3"/>
</dbReference>
<dbReference type="GO" id="GO:0009279">
    <property type="term" value="C:cell outer membrane"/>
    <property type="evidence" value="ECO:0007669"/>
    <property type="project" value="UniProtKB-SubCell"/>
</dbReference>
<dbReference type="GO" id="GO:0015628">
    <property type="term" value="P:protein secretion by the type II secretion system"/>
    <property type="evidence" value="ECO:0007669"/>
    <property type="project" value="InterPro"/>
</dbReference>
<accession>A0A4P7BWP9</accession>
<comment type="subcellular location">
    <subcellularLocation>
        <location evidence="1 10">Cell outer membrane</location>
    </subcellularLocation>
</comment>
<evidence type="ECO:0000259" key="14">
    <source>
        <dbReference type="Pfam" id="PF21305"/>
    </source>
</evidence>
<dbReference type="OrthoDB" id="9775455at2"/>
<keyword evidence="3 10" id="KW-0813">Transport</keyword>
<dbReference type="InterPro" id="IPR050810">
    <property type="entry name" value="Bact_Secretion_Sys_Channel"/>
</dbReference>
<dbReference type="GO" id="GO:0015627">
    <property type="term" value="C:type II protein secretion system complex"/>
    <property type="evidence" value="ECO:0007669"/>
    <property type="project" value="InterPro"/>
</dbReference>
<dbReference type="PANTHER" id="PTHR30332:SF25">
    <property type="entry name" value="SECRETIN XPSD"/>
    <property type="match status" value="1"/>
</dbReference>
<dbReference type="Proteomes" id="UP000294325">
    <property type="component" value="Chromosome"/>
</dbReference>
<evidence type="ECO:0000256" key="8">
    <source>
        <dbReference type="ARBA" id="ARBA00023136"/>
    </source>
</evidence>
<evidence type="ECO:0000259" key="12">
    <source>
        <dbReference type="Pfam" id="PF00263"/>
    </source>
</evidence>
<feature type="compositionally biased region" description="Basic and acidic residues" evidence="11">
    <location>
        <begin position="799"/>
        <end position="816"/>
    </location>
</feature>
<evidence type="ECO:0000256" key="2">
    <source>
        <dbReference type="ARBA" id="ARBA00006980"/>
    </source>
</evidence>
<feature type="region of interest" description="Disordered" evidence="11">
    <location>
        <begin position="32"/>
        <end position="59"/>
    </location>
</feature>
<name>A0A4P7BWP9_9GAMM</name>
<dbReference type="PANTHER" id="PTHR30332">
    <property type="entry name" value="PROBABLE GENERAL SECRETION PATHWAY PROTEIN D"/>
    <property type="match status" value="1"/>
</dbReference>
<gene>
    <name evidence="15" type="primary">gspD</name>
    <name evidence="15" type="ORF">E3U44_02700</name>
</gene>
<dbReference type="InterPro" id="IPR038591">
    <property type="entry name" value="NolW-like_sf"/>
</dbReference>
<dbReference type="InterPro" id="IPR004846">
    <property type="entry name" value="T2SS/T3SS_dom"/>
</dbReference>
<dbReference type="AlphaFoldDB" id="A0A4P7BWP9"/>
<dbReference type="PRINTS" id="PR00811">
    <property type="entry name" value="BCTERIALGSPD"/>
</dbReference>
<feature type="region of interest" description="Disordered" evidence="11">
    <location>
        <begin position="796"/>
        <end position="816"/>
    </location>
</feature>
<dbReference type="Gene3D" id="3.30.1370.120">
    <property type="match status" value="3"/>
</dbReference>
<evidence type="ECO:0000256" key="3">
    <source>
        <dbReference type="ARBA" id="ARBA00022448"/>
    </source>
</evidence>
<comment type="similarity">
    <text evidence="2">Belongs to the bacterial secretin family. GSP D subfamily.</text>
</comment>
<evidence type="ECO:0000256" key="1">
    <source>
        <dbReference type="ARBA" id="ARBA00004442"/>
    </source>
</evidence>